<name>A0A914CKY2_9BILA</name>
<dbReference type="GO" id="GO:0015031">
    <property type="term" value="P:protein transport"/>
    <property type="evidence" value="ECO:0007669"/>
    <property type="project" value="UniProtKB-KW"/>
</dbReference>
<dbReference type="Proteomes" id="UP000887540">
    <property type="component" value="Unplaced"/>
</dbReference>
<evidence type="ECO:0000256" key="11">
    <source>
        <dbReference type="RuleBase" id="RU363115"/>
    </source>
</evidence>
<keyword evidence="3" id="KW-0813">Transport</keyword>
<comment type="similarity">
    <text evidence="2 11">Belongs to the peptidase C54 family.</text>
</comment>
<comment type="subcellular location">
    <subcellularLocation>
        <location evidence="1 11">Cytoplasm</location>
    </subcellularLocation>
</comment>
<dbReference type="EC" id="3.4.22.-" evidence="11"/>
<dbReference type="InterPro" id="IPR005078">
    <property type="entry name" value="Peptidase_C54"/>
</dbReference>
<dbReference type="GO" id="GO:0019786">
    <property type="term" value="F:protein-phosphatidylethanolamide deconjugating activity"/>
    <property type="evidence" value="ECO:0007669"/>
    <property type="project" value="InterPro"/>
</dbReference>
<dbReference type="GO" id="GO:0004197">
    <property type="term" value="F:cysteine-type endopeptidase activity"/>
    <property type="evidence" value="ECO:0007669"/>
    <property type="project" value="TreeGrafter"/>
</dbReference>
<proteinExistence type="inferred from homology"/>
<evidence type="ECO:0000256" key="7">
    <source>
        <dbReference type="ARBA" id="ARBA00022807"/>
    </source>
</evidence>
<organism evidence="13 14">
    <name type="scientific">Acrobeloides nanus</name>
    <dbReference type="NCBI Taxonomy" id="290746"/>
    <lineage>
        <taxon>Eukaryota</taxon>
        <taxon>Metazoa</taxon>
        <taxon>Ecdysozoa</taxon>
        <taxon>Nematoda</taxon>
        <taxon>Chromadorea</taxon>
        <taxon>Rhabditida</taxon>
        <taxon>Tylenchina</taxon>
        <taxon>Cephalobomorpha</taxon>
        <taxon>Cephaloboidea</taxon>
        <taxon>Cephalobidae</taxon>
        <taxon>Acrobeloides</taxon>
    </lineage>
</organism>
<evidence type="ECO:0000256" key="9">
    <source>
        <dbReference type="ARBA" id="ARBA00023006"/>
    </source>
</evidence>
<dbReference type="WBParaSite" id="ACRNAN_scaffold11930.g7811.t1">
    <property type="protein sequence ID" value="ACRNAN_scaffold11930.g7811.t1"/>
    <property type="gene ID" value="ACRNAN_scaffold11930.g7811"/>
</dbReference>
<dbReference type="PANTHER" id="PTHR22624:SF49">
    <property type="entry name" value="CYSTEINE PROTEASE"/>
    <property type="match status" value="1"/>
</dbReference>
<keyword evidence="13" id="KW-1185">Reference proteome</keyword>
<keyword evidence="9 11" id="KW-0072">Autophagy</keyword>
<dbReference type="GO" id="GO:0035973">
    <property type="term" value="P:aggrephagy"/>
    <property type="evidence" value="ECO:0007669"/>
    <property type="project" value="TreeGrafter"/>
</dbReference>
<dbReference type="GO" id="GO:0034727">
    <property type="term" value="P:piecemeal microautophagy of the nucleus"/>
    <property type="evidence" value="ECO:0007669"/>
    <property type="project" value="TreeGrafter"/>
</dbReference>
<comment type="catalytic activity">
    <reaction evidence="10">
        <text>[protein]-C-terminal L-amino acid-glycyl-phosphatidylethanolamide + H2O = [protein]-C-terminal L-amino acid-glycine + a 1,2-diacyl-sn-glycero-3-phosphoethanolamine</text>
        <dbReference type="Rhea" id="RHEA:67548"/>
        <dbReference type="Rhea" id="RHEA-COMP:17323"/>
        <dbReference type="Rhea" id="RHEA-COMP:17324"/>
        <dbReference type="ChEBI" id="CHEBI:15377"/>
        <dbReference type="ChEBI" id="CHEBI:64612"/>
        <dbReference type="ChEBI" id="CHEBI:172940"/>
        <dbReference type="ChEBI" id="CHEBI:172941"/>
    </reaction>
    <physiologicalReaction direction="left-to-right" evidence="10">
        <dbReference type="Rhea" id="RHEA:67549"/>
    </physiologicalReaction>
</comment>
<evidence type="ECO:0000313" key="13">
    <source>
        <dbReference type="Proteomes" id="UP000887540"/>
    </source>
</evidence>
<reference evidence="14" key="1">
    <citation type="submission" date="2022-11" db="UniProtKB">
        <authorList>
            <consortium name="WormBaseParasite"/>
        </authorList>
    </citation>
    <scope>IDENTIFICATION</scope>
</reference>
<evidence type="ECO:0000256" key="1">
    <source>
        <dbReference type="ARBA" id="ARBA00004496"/>
    </source>
</evidence>
<accession>A0A914CKY2</accession>
<keyword evidence="4 11" id="KW-0963">Cytoplasm</keyword>
<keyword evidence="7" id="KW-0788">Thiol protease</keyword>
<comment type="function">
    <text evidence="11">Cysteine protease that plays a key role in autophagy by mediating both proteolytic activation and delipidation of ATG8 family proteins.</text>
</comment>
<dbReference type="InterPro" id="IPR038765">
    <property type="entry name" value="Papain-like_cys_pep_sf"/>
</dbReference>
<evidence type="ECO:0000256" key="3">
    <source>
        <dbReference type="ARBA" id="ARBA00022448"/>
    </source>
</evidence>
<feature type="domain" description="Peptidase C54 catalytic" evidence="12">
    <location>
        <begin position="4"/>
        <end position="210"/>
    </location>
</feature>
<evidence type="ECO:0000256" key="2">
    <source>
        <dbReference type="ARBA" id="ARBA00010958"/>
    </source>
</evidence>
<dbReference type="AlphaFoldDB" id="A0A914CKY2"/>
<keyword evidence="5 11" id="KW-0645">Protease</keyword>
<sequence length="264" mass="30221">MSEENPEIKDIVRLFEDCDEAPLGLHSMIKTAIKNGFKNPVGQWYSPSQALVLLRDTINYSTHPALKRIKAIVAMDNCLAKNEVETLSENWTNAMIIFVCLRLGTKSINHSYVDQLRNVFTFETSLGIIGGRPKHAVYFVGFHDDKFYCLDPHTSQKYKDLNSVDLDDVSIWDSFHCHFEPSYMKINELDPSCAIGFLVKNANEFNDLLNELSQNGLIEIPHLEKIPSRFPSKLFTVVERRPSFSSPALRKLSFEEEDNDFEIL</sequence>
<evidence type="ECO:0000256" key="8">
    <source>
        <dbReference type="ARBA" id="ARBA00022927"/>
    </source>
</evidence>
<dbReference type="InterPro" id="IPR046792">
    <property type="entry name" value="Peptidase_C54_cat"/>
</dbReference>
<dbReference type="PANTHER" id="PTHR22624">
    <property type="entry name" value="CYSTEINE PROTEASE ATG4"/>
    <property type="match status" value="1"/>
</dbReference>
<evidence type="ECO:0000256" key="6">
    <source>
        <dbReference type="ARBA" id="ARBA00022801"/>
    </source>
</evidence>
<evidence type="ECO:0000256" key="4">
    <source>
        <dbReference type="ARBA" id="ARBA00022490"/>
    </source>
</evidence>
<evidence type="ECO:0000259" key="12">
    <source>
        <dbReference type="Pfam" id="PF03416"/>
    </source>
</evidence>
<dbReference type="Pfam" id="PF03416">
    <property type="entry name" value="Peptidase_C54"/>
    <property type="match status" value="1"/>
</dbReference>
<dbReference type="GO" id="GO:0005737">
    <property type="term" value="C:cytoplasm"/>
    <property type="evidence" value="ECO:0007669"/>
    <property type="project" value="UniProtKB-SubCell"/>
</dbReference>
<keyword evidence="6 11" id="KW-0378">Hydrolase</keyword>
<dbReference type="GO" id="GO:0000045">
    <property type="term" value="P:autophagosome assembly"/>
    <property type="evidence" value="ECO:0007669"/>
    <property type="project" value="TreeGrafter"/>
</dbReference>
<dbReference type="SUPFAM" id="SSF54001">
    <property type="entry name" value="Cysteine proteinases"/>
    <property type="match status" value="1"/>
</dbReference>
<dbReference type="GO" id="GO:0000423">
    <property type="term" value="P:mitophagy"/>
    <property type="evidence" value="ECO:0007669"/>
    <property type="project" value="TreeGrafter"/>
</dbReference>
<evidence type="ECO:0000256" key="10">
    <source>
        <dbReference type="ARBA" id="ARBA00029362"/>
    </source>
</evidence>
<protein>
    <recommendedName>
        <fullName evidence="11">Cysteine protease</fullName>
        <ecNumber evidence="11">3.4.22.-</ecNumber>
    </recommendedName>
</protein>
<evidence type="ECO:0000256" key="5">
    <source>
        <dbReference type="ARBA" id="ARBA00022670"/>
    </source>
</evidence>
<dbReference type="GO" id="GO:0016485">
    <property type="term" value="P:protein processing"/>
    <property type="evidence" value="ECO:0007669"/>
    <property type="project" value="TreeGrafter"/>
</dbReference>
<evidence type="ECO:0000313" key="14">
    <source>
        <dbReference type="WBParaSite" id="ACRNAN_scaffold11930.g7811.t1"/>
    </source>
</evidence>
<keyword evidence="8 11" id="KW-0653">Protein transport</keyword>